<dbReference type="Proteomes" id="UP000003250">
    <property type="component" value="Unassembled WGS sequence"/>
</dbReference>
<gene>
    <name evidence="2" type="ORF">MAXJ12_34514</name>
</gene>
<accession>H0I341</accession>
<evidence type="ECO:0000256" key="1">
    <source>
        <dbReference type="SAM" id="MobiDB-lite"/>
    </source>
</evidence>
<protein>
    <submittedName>
        <fullName evidence="2">Uncharacterized protein</fullName>
    </submittedName>
</protein>
<name>H0I341_9HYPH</name>
<organism evidence="2 3">
    <name type="scientific">Mesorhizobium alhagi CCNWXJ12-2</name>
    <dbReference type="NCBI Taxonomy" id="1107882"/>
    <lineage>
        <taxon>Bacteria</taxon>
        <taxon>Pseudomonadati</taxon>
        <taxon>Pseudomonadota</taxon>
        <taxon>Alphaproteobacteria</taxon>
        <taxon>Hyphomicrobiales</taxon>
        <taxon>Phyllobacteriaceae</taxon>
        <taxon>Allomesorhizobium</taxon>
    </lineage>
</organism>
<proteinExistence type="predicted"/>
<feature type="compositionally biased region" description="Basic and acidic residues" evidence="1">
    <location>
        <begin position="10"/>
        <end position="20"/>
    </location>
</feature>
<evidence type="ECO:0000313" key="3">
    <source>
        <dbReference type="Proteomes" id="UP000003250"/>
    </source>
</evidence>
<dbReference type="AlphaFoldDB" id="H0I341"/>
<dbReference type="EMBL" id="AHAM01000314">
    <property type="protein sequence ID" value="EHK52589.1"/>
    <property type="molecule type" value="Genomic_DNA"/>
</dbReference>
<keyword evidence="3" id="KW-1185">Reference proteome</keyword>
<evidence type="ECO:0000313" key="2">
    <source>
        <dbReference type="EMBL" id="EHK52589.1"/>
    </source>
</evidence>
<sequence>MIEKTPIVSQDRKLTNARRSDHRCTLATRASAARAASSLGHERWLGRVAAFGKEIRPRNVAFGSLQTLRVDTLNVLIGPILDGSDAMSRV</sequence>
<feature type="region of interest" description="Disordered" evidence="1">
    <location>
        <begin position="1"/>
        <end position="20"/>
    </location>
</feature>
<reference evidence="2 3" key="1">
    <citation type="journal article" date="2012" name="J. Bacteriol.">
        <title>Draft Genome Sequence of Mesorhizobium alhagi CCNWXJ12-2T, a Novel Salt-Resistant Species Isolated from the Desert of Northwestern China.</title>
        <authorList>
            <person name="Zhou M."/>
            <person name="Chen W."/>
            <person name="Chen H."/>
            <person name="Wei G."/>
        </authorList>
    </citation>
    <scope>NUCLEOTIDE SEQUENCE [LARGE SCALE GENOMIC DNA]</scope>
    <source>
        <strain evidence="2 3">CCNWXJ12-2</strain>
    </source>
</reference>